<feature type="domain" description="Non-reducing end beta-L-arabinofuranosidase-like GH127 middle" evidence="2">
    <location>
        <begin position="425"/>
        <end position="536"/>
    </location>
</feature>
<protein>
    <recommendedName>
        <fullName evidence="6">F5/8 type C domain-containing protein</fullName>
    </recommendedName>
</protein>
<sequence length="798" mass="89070">MIPNIKKTALTILIGISSVAYSQKNDYPIQPVDFTHVHLTDDFWKPKIEVNASVTIPYILKKCRETGRINNFLRASKTIPGDKLTEFPFDDTDVYKLIEGASYGLQVKKNPILEKQLDTLVGIIAAAQEPDGYLYTFRTVHAEHPHDWIGDKRWVKDEDLSHELYNAGHLYEAATAHFTATGKRTLLNVAIKNADLLVKDFGQGKLQIYPGHQIVEMGLVKLYRVTKEKKYLDLAKFFLDVRGPGGDTYNQADKKVVDQKTAVGHAVRAAYMYTGMADVAALTGNKQYLSSIDNIWGDVVDTKLYITGGIGATGAGEAFGAAYELPNMSAYAETCASIGNVYWNLRMFLLHGDSKYIDVLERTLYNGLLSGVSLSGDHFFYPNPLASLGQHQRGEWFSCACCISNVTRFLPSVPGYVYAHNANDLYVNLFMSNTMDVNLDAAKVSLTQQTNYPWNGSVALNVDPSKTASFSVHIRIPGWAVNKPVSSDLYRFTDSNSVQIPISVNGKKIDYTVEKGYAVINRKWAKGDKVIVDFPMPIQKVLANENVKSDTDRFALQKGPIVYCLEGFDQPDKSVQSIVVDKNAAVTESYKADKLNGILELSTVGLTSSRIENSEELKQTKSVVNAIPYYAWNNRGSNEMEVWIPYEASASNPKPASTIASRSVVSSSSRSKLMLKALNDQYEPANSADKEANYLHWWPKNNSAEFVQYDFDKAYTVSSSRVYWYDDTPWGGCAVPASWKLFYKKGEEWVPVKNISISEIAKDKYNSVQFEPVTTTALKMEVQLPVDKSSGIHEWIVN</sequence>
<dbReference type="InterPro" id="IPR049174">
    <property type="entry name" value="Beta-AFase-like"/>
</dbReference>
<evidence type="ECO:0000259" key="2">
    <source>
        <dbReference type="Pfam" id="PF20736"/>
    </source>
</evidence>
<dbReference type="PANTHER" id="PTHR43465:SF2">
    <property type="entry name" value="DUF1680 DOMAIN PROTEIN (AFU_ORTHOLOGUE AFUA_1G08910)"/>
    <property type="match status" value="1"/>
</dbReference>
<dbReference type="InterPro" id="IPR049049">
    <property type="entry name" value="Beta-AFase-like_GH127_C"/>
</dbReference>
<dbReference type="Pfam" id="PF07944">
    <property type="entry name" value="Beta-AFase-like_GH127_cat"/>
    <property type="match status" value="1"/>
</dbReference>
<dbReference type="Pfam" id="PF20737">
    <property type="entry name" value="Glyco_hydro127C"/>
    <property type="match status" value="1"/>
</dbReference>
<comment type="caution">
    <text evidence="4">The sequence shown here is derived from an EMBL/GenBank/DDBJ whole genome shotgun (WGS) entry which is preliminary data.</text>
</comment>
<dbReference type="AlphaFoldDB" id="A0A3E0ERT9"/>
<accession>A0A3E0ERT9</accession>
<dbReference type="Proteomes" id="UP000257136">
    <property type="component" value="Unassembled WGS sequence"/>
</dbReference>
<dbReference type="GO" id="GO:0005975">
    <property type="term" value="P:carbohydrate metabolic process"/>
    <property type="evidence" value="ECO:0007669"/>
    <property type="project" value="InterPro"/>
</dbReference>
<gene>
    <name evidence="4" type="ORF">C8P67_102196</name>
</gene>
<dbReference type="EMBL" id="QUNI01000002">
    <property type="protein sequence ID" value="REH00943.1"/>
    <property type="molecule type" value="Genomic_DNA"/>
</dbReference>
<dbReference type="PANTHER" id="PTHR43465">
    <property type="entry name" value="DUF1680 DOMAIN PROTEIN (AFU_ORTHOLOGUE AFUA_1G08910)"/>
    <property type="match status" value="1"/>
</dbReference>
<reference evidence="4 5" key="1">
    <citation type="submission" date="2018-08" db="EMBL/GenBank/DDBJ databases">
        <title>Genomic Encyclopedia of Archaeal and Bacterial Type Strains, Phase II (KMG-II): from individual species to whole genera.</title>
        <authorList>
            <person name="Goeker M."/>
        </authorList>
    </citation>
    <scope>NUCLEOTIDE SEQUENCE [LARGE SCALE GENOMIC DNA]</scope>
    <source>
        <strain evidence="4 5">DSM 100880</strain>
    </source>
</reference>
<evidence type="ECO:0008006" key="6">
    <source>
        <dbReference type="Google" id="ProtNLM"/>
    </source>
</evidence>
<dbReference type="OrthoDB" id="9757939at2"/>
<dbReference type="Pfam" id="PF20736">
    <property type="entry name" value="Glyco_hydro127M"/>
    <property type="match status" value="1"/>
</dbReference>
<name>A0A3E0ERT9_9FLAO</name>
<feature type="domain" description="Non-reducing end beta-L-arabinofuranosidase-like GH127 C-terminal" evidence="3">
    <location>
        <begin position="539"/>
        <end position="645"/>
    </location>
</feature>
<dbReference type="InterPro" id="IPR049046">
    <property type="entry name" value="Beta-AFase-like_GH127_middle"/>
</dbReference>
<organism evidence="4 5">
    <name type="scientific">Flavobacterium aquicola</name>
    <dbReference type="NCBI Taxonomy" id="1682742"/>
    <lineage>
        <taxon>Bacteria</taxon>
        <taxon>Pseudomonadati</taxon>
        <taxon>Bacteroidota</taxon>
        <taxon>Flavobacteriia</taxon>
        <taxon>Flavobacteriales</taxon>
        <taxon>Flavobacteriaceae</taxon>
        <taxon>Flavobacterium</taxon>
    </lineage>
</organism>
<dbReference type="InterPro" id="IPR008928">
    <property type="entry name" value="6-hairpin_glycosidase_sf"/>
</dbReference>
<evidence type="ECO:0000313" key="5">
    <source>
        <dbReference type="Proteomes" id="UP000257136"/>
    </source>
</evidence>
<dbReference type="Gene3D" id="2.60.120.260">
    <property type="entry name" value="Galactose-binding domain-like"/>
    <property type="match status" value="1"/>
</dbReference>
<evidence type="ECO:0000259" key="1">
    <source>
        <dbReference type="Pfam" id="PF07944"/>
    </source>
</evidence>
<dbReference type="InterPro" id="IPR008979">
    <property type="entry name" value="Galactose-bd-like_sf"/>
</dbReference>
<feature type="domain" description="Non-reducing end beta-L-arabinofuranosidase-like GH127 catalytic" evidence="1">
    <location>
        <begin position="36"/>
        <end position="414"/>
    </location>
</feature>
<dbReference type="RefSeq" id="WP_115810448.1">
    <property type="nucleotide sequence ID" value="NZ_QUNI01000002.1"/>
</dbReference>
<evidence type="ECO:0000313" key="4">
    <source>
        <dbReference type="EMBL" id="REH00943.1"/>
    </source>
</evidence>
<evidence type="ECO:0000259" key="3">
    <source>
        <dbReference type="Pfam" id="PF20737"/>
    </source>
</evidence>
<keyword evidence="5" id="KW-1185">Reference proteome</keyword>
<dbReference type="SUPFAM" id="SSF48208">
    <property type="entry name" value="Six-hairpin glycosidases"/>
    <property type="match status" value="1"/>
</dbReference>
<dbReference type="SUPFAM" id="SSF49785">
    <property type="entry name" value="Galactose-binding domain-like"/>
    <property type="match status" value="1"/>
</dbReference>
<proteinExistence type="predicted"/>
<dbReference type="InterPro" id="IPR012878">
    <property type="entry name" value="Beta-AFase-like_GH127_cat"/>
</dbReference>